<dbReference type="EMBL" id="KZ613466">
    <property type="protein sequence ID" value="PMD27240.1"/>
    <property type="molecule type" value="Genomic_DNA"/>
</dbReference>
<feature type="region of interest" description="Disordered" evidence="2">
    <location>
        <begin position="74"/>
        <end position="96"/>
    </location>
</feature>
<proteinExistence type="predicted"/>
<feature type="compositionally biased region" description="Polar residues" evidence="2">
    <location>
        <begin position="84"/>
        <end position="96"/>
    </location>
</feature>
<dbReference type="OrthoDB" id="3560923at2759"/>
<gene>
    <name evidence="3" type="ORF">NA56DRAFT_743572</name>
</gene>
<feature type="compositionally biased region" description="Basic and acidic residues" evidence="2">
    <location>
        <begin position="508"/>
        <end position="517"/>
    </location>
</feature>
<keyword evidence="4" id="KW-1185">Reference proteome</keyword>
<organism evidence="3 4">
    <name type="scientific">Hyaloscypha hepaticicola</name>
    <dbReference type="NCBI Taxonomy" id="2082293"/>
    <lineage>
        <taxon>Eukaryota</taxon>
        <taxon>Fungi</taxon>
        <taxon>Dikarya</taxon>
        <taxon>Ascomycota</taxon>
        <taxon>Pezizomycotina</taxon>
        <taxon>Leotiomycetes</taxon>
        <taxon>Helotiales</taxon>
        <taxon>Hyaloscyphaceae</taxon>
        <taxon>Hyaloscypha</taxon>
    </lineage>
</organism>
<dbReference type="AlphaFoldDB" id="A0A2J6QLV9"/>
<evidence type="ECO:0000313" key="4">
    <source>
        <dbReference type="Proteomes" id="UP000235672"/>
    </source>
</evidence>
<feature type="compositionally biased region" description="Basic and acidic residues" evidence="2">
    <location>
        <begin position="121"/>
        <end position="130"/>
    </location>
</feature>
<feature type="coiled-coil region" evidence="1">
    <location>
        <begin position="313"/>
        <end position="344"/>
    </location>
</feature>
<reference evidence="3 4" key="1">
    <citation type="submission" date="2016-05" db="EMBL/GenBank/DDBJ databases">
        <title>A degradative enzymes factory behind the ericoid mycorrhizal symbiosis.</title>
        <authorList>
            <consortium name="DOE Joint Genome Institute"/>
            <person name="Martino E."/>
            <person name="Morin E."/>
            <person name="Grelet G."/>
            <person name="Kuo A."/>
            <person name="Kohler A."/>
            <person name="Daghino S."/>
            <person name="Barry K."/>
            <person name="Choi C."/>
            <person name="Cichocki N."/>
            <person name="Clum A."/>
            <person name="Copeland A."/>
            <person name="Hainaut M."/>
            <person name="Haridas S."/>
            <person name="Labutti K."/>
            <person name="Lindquist E."/>
            <person name="Lipzen A."/>
            <person name="Khouja H.-R."/>
            <person name="Murat C."/>
            <person name="Ohm R."/>
            <person name="Olson A."/>
            <person name="Spatafora J."/>
            <person name="Veneault-Fourrey C."/>
            <person name="Henrissat B."/>
            <person name="Grigoriev I."/>
            <person name="Martin F."/>
            <person name="Perotto S."/>
        </authorList>
    </citation>
    <scope>NUCLEOTIDE SEQUENCE [LARGE SCALE GENOMIC DNA]</scope>
    <source>
        <strain evidence="3 4">UAMH 7357</strain>
    </source>
</reference>
<dbReference type="Proteomes" id="UP000235672">
    <property type="component" value="Unassembled WGS sequence"/>
</dbReference>
<feature type="region of interest" description="Disordered" evidence="2">
    <location>
        <begin position="468"/>
        <end position="517"/>
    </location>
</feature>
<evidence type="ECO:0000256" key="2">
    <source>
        <dbReference type="SAM" id="MobiDB-lite"/>
    </source>
</evidence>
<evidence type="ECO:0000256" key="1">
    <source>
        <dbReference type="SAM" id="Coils"/>
    </source>
</evidence>
<protein>
    <submittedName>
        <fullName evidence="3">Uncharacterized protein</fullName>
    </submittedName>
</protein>
<feature type="compositionally biased region" description="Polar residues" evidence="2">
    <location>
        <begin position="470"/>
        <end position="483"/>
    </location>
</feature>
<evidence type="ECO:0000313" key="3">
    <source>
        <dbReference type="EMBL" id="PMD27240.1"/>
    </source>
</evidence>
<name>A0A2J6QLV9_9HELO</name>
<sequence>MAQPIMPYIGTRGAPFVFWLVLEPEPIPGSPMVTKEATCLYQSISATLIPQFGVFSFEELRLADYLRMGKLQPHQNAEPKATRAENSTSTTSTSFIENAAMNTEQKLITMNDASCSQNAVLKKEPSDESRPTTGSKLSEEWMEVETGHYEIILDFEPASKPKVVLPPITNGAANASAFQRLEERLEKAEAEVKSLKEGSTQYEYAPQLRPDSQVQENLSTNVDTKLNELLHALQKQVLRNVSADQAETLLGHPLISAKLNDKINAARAEERGKLETQFQGKVEEAKKLLSEVEIRELFESNWFAQSLIASKLHKKLEEEKTKMEARIQERIEAAKTQLSEAEIRQILTSNSTAISIFKGNLNKRLEVEKSRITTTLKAEFEEKLHKIEYAAVTKTPSVAIPKAEKPIVSPALASSGFPASPNEPLSFGAGISRLTTPFGYPIAPLSTSPSSTASVIFGETWKPRTPLGVLSSSPIANSQSGNNEKLKLETPSFGKRSRDTEDVGESEAGTKKLRSEN</sequence>
<keyword evidence="1" id="KW-0175">Coiled coil</keyword>
<feature type="region of interest" description="Disordered" evidence="2">
    <location>
        <begin position="119"/>
        <end position="138"/>
    </location>
</feature>
<accession>A0A2J6QLV9</accession>